<gene>
    <name evidence="1" type="ORF">METZ01_LOCUS329397</name>
</gene>
<accession>A0A382PT28</accession>
<dbReference type="AlphaFoldDB" id="A0A382PT28"/>
<organism evidence="1">
    <name type="scientific">marine metagenome</name>
    <dbReference type="NCBI Taxonomy" id="408172"/>
    <lineage>
        <taxon>unclassified sequences</taxon>
        <taxon>metagenomes</taxon>
        <taxon>ecological metagenomes</taxon>
    </lineage>
</organism>
<reference evidence="1" key="1">
    <citation type="submission" date="2018-05" db="EMBL/GenBank/DDBJ databases">
        <authorList>
            <person name="Lanie J.A."/>
            <person name="Ng W.-L."/>
            <person name="Kazmierczak K.M."/>
            <person name="Andrzejewski T.M."/>
            <person name="Davidsen T.M."/>
            <person name="Wayne K.J."/>
            <person name="Tettelin H."/>
            <person name="Glass J.I."/>
            <person name="Rusch D."/>
            <person name="Podicherti R."/>
            <person name="Tsui H.-C.T."/>
            <person name="Winkler M.E."/>
        </authorList>
    </citation>
    <scope>NUCLEOTIDE SEQUENCE</scope>
</reference>
<sequence>MQRVKLFKGLETEVEALEQQINAWAESEGMKILQVNGTIATQSYNPAAKPGGSLHGNVGAASDVLITVLYEKG</sequence>
<name>A0A382PT28_9ZZZZ</name>
<protein>
    <submittedName>
        <fullName evidence="1">Uncharacterized protein</fullName>
    </submittedName>
</protein>
<evidence type="ECO:0000313" key="1">
    <source>
        <dbReference type="EMBL" id="SVC76543.1"/>
    </source>
</evidence>
<dbReference type="EMBL" id="UINC01109612">
    <property type="protein sequence ID" value="SVC76543.1"/>
    <property type="molecule type" value="Genomic_DNA"/>
</dbReference>
<proteinExistence type="predicted"/>